<dbReference type="SUPFAM" id="SSF56112">
    <property type="entry name" value="Protein kinase-like (PK-like)"/>
    <property type="match status" value="1"/>
</dbReference>
<organism evidence="14 15">
    <name type="scientific">Schizosaccharomyces osmophilus</name>
    <dbReference type="NCBI Taxonomy" id="2545709"/>
    <lineage>
        <taxon>Eukaryota</taxon>
        <taxon>Fungi</taxon>
        <taxon>Dikarya</taxon>
        <taxon>Ascomycota</taxon>
        <taxon>Taphrinomycotina</taxon>
        <taxon>Schizosaccharomycetes</taxon>
        <taxon>Schizosaccharomycetales</taxon>
        <taxon>Schizosaccharomycetaceae</taxon>
        <taxon>Schizosaccharomyces</taxon>
    </lineage>
</organism>
<dbReference type="GO" id="GO:0004674">
    <property type="term" value="F:protein serine/threonine kinase activity"/>
    <property type="evidence" value="ECO:0007669"/>
    <property type="project" value="UniProtKB-KW"/>
</dbReference>
<evidence type="ECO:0000256" key="11">
    <source>
        <dbReference type="PROSITE-ProRule" id="PRU10141"/>
    </source>
</evidence>
<dbReference type="GO" id="GO:0005737">
    <property type="term" value="C:cytoplasm"/>
    <property type="evidence" value="ECO:0007669"/>
    <property type="project" value="UniProtKB-SubCell"/>
</dbReference>
<dbReference type="RefSeq" id="XP_056038353.1">
    <property type="nucleotide sequence ID" value="XM_056181430.1"/>
</dbReference>
<dbReference type="InterPro" id="IPR017441">
    <property type="entry name" value="Protein_kinase_ATP_BS"/>
</dbReference>
<evidence type="ECO:0000313" key="15">
    <source>
        <dbReference type="Proteomes" id="UP001212411"/>
    </source>
</evidence>
<dbReference type="PANTHER" id="PTHR48012:SF27">
    <property type="entry name" value="SERINE_THREONINE-PROTEIN KINASE SID1"/>
    <property type="match status" value="1"/>
</dbReference>
<dbReference type="PANTHER" id="PTHR48012">
    <property type="entry name" value="STERILE20-LIKE KINASE, ISOFORM B-RELATED"/>
    <property type="match status" value="1"/>
</dbReference>
<keyword evidence="4" id="KW-0723">Serine/threonine-protein kinase</keyword>
<dbReference type="Proteomes" id="UP001212411">
    <property type="component" value="Chromosome 2"/>
</dbReference>
<feature type="domain" description="Protein kinase" evidence="13">
    <location>
        <begin position="9"/>
        <end position="260"/>
    </location>
</feature>
<reference evidence="14 15" key="1">
    <citation type="journal article" date="2023" name="G3 (Bethesda)">
        <title>A high-quality reference genome for the fission yeast Schizosaccharomyces osmophilus.</title>
        <authorList>
            <person name="Jia G.S."/>
            <person name="Zhang W.C."/>
            <person name="Liang Y."/>
            <person name="Liu X.H."/>
            <person name="Rhind N."/>
            <person name="Pidoux A."/>
            <person name="Brysch-Herzberg M."/>
            <person name="Du L.L."/>
        </authorList>
    </citation>
    <scope>NUCLEOTIDE SEQUENCE [LARGE SCALE GENOMIC DNA]</scope>
    <source>
        <strain evidence="14 15">CBS 15793</strain>
    </source>
</reference>
<evidence type="ECO:0000256" key="10">
    <source>
        <dbReference type="ARBA" id="ARBA00048679"/>
    </source>
</evidence>
<keyword evidence="6 11" id="KW-0547">Nucleotide-binding</keyword>
<evidence type="ECO:0000256" key="8">
    <source>
        <dbReference type="ARBA" id="ARBA00022840"/>
    </source>
</evidence>
<dbReference type="PROSITE" id="PS00107">
    <property type="entry name" value="PROTEIN_KINASE_ATP"/>
    <property type="match status" value="1"/>
</dbReference>
<evidence type="ECO:0000256" key="12">
    <source>
        <dbReference type="SAM" id="MobiDB-lite"/>
    </source>
</evidence>
<dbReference type="Gene3D" id="1.10.510.10">
    <property type="entry name" value="Transferase(Phosphotransferase) domain 1"/>
    <property type="match status" value="1"/>
</dbReference>
<dbReference type="FunFam" id="1.10.510.10:FF:000837">
    <property type="entry name" value="STE family protein kinase"/>
    <property type="match status" value="1"/>
</dbReference>
<accession>A0AAE9WDV3</accession>
<dbReference type="Pfam" id="PF00069">
    <property type="entry name" value="Pkinase"/>
    <property type="match status" value="1"/>
</dbReference>
<dbReference type="SMART" id="SM00220">
    <property type="entry name" value="S_TKc"/>
    <property type="match status" value="1"/>
</dbReference>
<keyword evidence="7 14" id="KW-0418">Kinase</keyword>
<dbReference type="InterPro" id="IPR000719">
    <property type="entry name" value="Prot_kinase_dom"/>
</dbReference>
<dbReference type="GO" id="GO:0005524">
    <property type="term" value="F:ATP binding"/>
    <property type="evidence" value="ECO:0007669"/>
    <property type="project" value="UniProtKB-UniRule"/>
</dbReference>
<dbReference type="InterPro" id="IPR050629">
    <property type="entry name" value="STE20/SPS1-PAK"/>
</dbReference>
<keyword evidence="8 11" id="KW-0067">ATP-binding</keyword>
<evidence type="ECO:0000259" key="13">
    <source>
        <dbReference type="PROSITE" id="PS50011"/>
    </source>
</evidence>
<evidence type="ECO:0000256" key="3">
    <source>
        <dbReference type="ARBA" id="ARBA00022490"/>
    </source>
</evidence>
<comment type="catalytic activity">
    <reaction evidence="9">
        <text>L-threonyl-[protein] + ATP = O-phospho-L-threonyl-[protein] + ADP + H(+)</text>
        <dbReference type="Rhea" id="RHEA:46608"/>
        <dbReference type="Rhea" id="RHEA-COMP:11060"/>
        <dbReference type="Rhea" id="RHEA-COMP:11605"/>
        <dbReference type="ChEBI" id="CHEBI:15378"/>
        <dbReference type="ChEBI" id="CHEBI:30013"/>
        <dbReference type="ChEBI" id="CHEBI:30616"/>
        <dbReference type="ChEBI" id="CHEBI:61977"/>
        <dbReference type="ChEBI" id="CHEBI:456216"/>
        <dbReference type="EC" id="2.7.11.1"/>
    </reaction>
</comment>
<dbReference type="EMBL" id="CP115612">
    <property type="protein sequence ID" value="WBW74110.1"/>
    <property type="molecule type" value="Genomic_DNA"/>
</dbReference>
<sequence length="482" mass="53662">MFPLSAQSYLLKEKIGSGSFGIVWRAIEKSSGAILAVKQIDLEASVDDITEIEQEVLMLSNCSHPNVINYYGCFVQGHVLWILMEHMDGGSVSGLLKKQGLEEETISIILRETLKGLTYLHNQNKIHRDIKAANILLSSTTGEVKLADFGVAAQLSNAASRRYTFVGTPFWMAPEVIQQTSYGTAADIWSLGITAIEMAEAAPPRATMHPMRVIFEIPQSEPPKLSSNYSLEFRDFVSRCLKLHPASRRSSSSLLDHPFIKGSGKIELLVPLLLDSKIYSDIQQNPEDDLDPGTNNTIKIPDSTSHLNNNTIDDDWNFEDTVRIASPNDTKKNHSIETAKPQKAQTPNSNLDFCFSSMQSNEADVTRRPTNYSLKENSCGTTHFSKPSRPQNLAITCFDSIVSAILSDPNLSADEKSSLKLLSSTFNSLDENTSSRLMKSLMFDSKLNPRKKKRGPIAQLLFSRWLEETDKRRSSSYSFSPD</sequence>
<dbReference type="KEGG" id="som:SOMG_02639"/>
<evidence type="ECO:0000256" key="9">
    <source>
        <dbReference type="ARBA" id="ARBA00047899"/>
    </source>
</evidence>
<keyword evidence="15" id="KW-1185">Reference proteome</keyword>
<keyword evidence="3" id="KW-0963">Cytoplasm</keyword>
<evidence type="ECO:0000256" key="5">
    <source>
        <dbReference type="ARBA" id="ARBA00022679"/>
    </source>
</evidence>
<gene>
    <name evidence="14" type="primary">sid1</name>
    <name evidence="14" type="ORF">SOMG_02639</name>
</gene>
<proteinExistence type="predicted"/>
<comment type="subcellular location">
    <subcellularLocation>
        <location evidence="1">Cytoplasm</location>
    </subcellularLocation>
</comment>
<comment type="catalytic activity">
    <reaction evidence="10">
        <text>L-seryl-[protein] + ATP = O-phospho-L-seryl-[protein] + ADP + H(+)</text>
        <dbReference type="Rhea" id="RHEA:17989"/>
        <dbReference type="Rhea" id="RHEA-COMP:9863"/>
        <dbReference type="Rhea" id="RHEA-COMP:11604"/>
        <dbReference type="ChEBI" id="CHEBI:15378"/>
        <dbReference type="ChEBI" id="CHEBI:29999"/>
        <dbReference type="ChEBI" id="CHEBI:30616"/>
        <dbReference type="ChEBI" id="CHEBI:83421"/>
        <dbReference type="ChEBI" id="CHEBI:456216"/>
        <dbReference type="EC" id="2.7.11.1"/>
    </reaction>
</comment>
<dbReference type="GeneID" id="80876119"/>
<evidence type="ECO:0000256" key="6">
    <source>
        <dbReference type="ARBA" id="ARBA00022741"/>
    </source>
</evidence>
<evidence type="ECO:0000256" key="4">
    <source>
        <dbReference type="ARBA" id="ARBA00022527"/>
    </source>
</evidence>
<evidence type="ECO:0000313" key="14">
    <source>
        <dbReference type="EMBL" id="WBW74110.1"/>
    </source>
</evidence>
<keyword evidence="5" id="KW-0808">Transferase</keyword>
<dbReference type="PROSITE" id="PS50011">
    <property type="entry name" value="PROTEIN_KINASE_DOM"/>
    <property type="match status" value="1"/>
</dbReference>
<protein>
    <recommendedName>
        <fullName evidence="2">non-specific serine/threonine protein kinase</fullName>
        <ecNumber evidence="2">2.7.11.1</ecNumber>
    </recommendedName>
</protein>
<dbReference type="InterPro" id="IPR011009">
    <property type="entry name" value="Kinase-like_dom_sf"/>
</dbReference>
<name>A0AAE9WDV3_9SCHI</name>
<evidence type="ECO:0000256" key="7">
    <source>
        <dbReference type="ARBA" id="ARBA00022777"/>
    </source>
</evidence>
<evidence type="ECO:0000256" key="1">
    <source>
        <dbReference type="ARBA" id="ARBA00004496"/>
    </source>
</evidence>
<dbReference type="EC" id="2.7.11.1" evidence="2"/>
<feature type="binding site" evidence="11">
    <location>
        <position position="38"/>
    </location>
    <ligand>
        <name>ATP</name>
        <dbReference type="ChEBI" id="CHEBI:30616"/>
    </ligand>
</feature>
<evidence type="ECO:0000256" key="2">
    <source>
        <dbReference type="ARBA" id="ARBA00012513"/>
    </source>
</evidence>
<dbReference type="AlphaFoldDB" id="A0AAE9WDV3"/>
<feature type="region of interest" description="Disordered" evidence="12">
    <location>
        <begin position="328"/>
        <end position="348"/>
    </location>
</feature>